<evidence type="ECO:0000259" key="3">
    <source>
        <dbReference type="Pfam" id="PF01979"/>
    </source>
</evidence>
<reference evidence="4 5" key="1">
    <citation type="submission" date="2016-11" db="EMBL/GenBank/DDBJ databases">
        <authorList>
            <person name="Jaros S."/>
            <person name="Januszkiewicz K."/>
            <person name="Wedrychowicz H."/>
        </authorList>
    </citation>
    <scope>NUCLEOTIDE SEQUENCE [LARGE SCALE GENOMIC DNA]</scope>
    <source>
        <strain evidence="4 5">DSM 19436</strain>
    </source>
</reference>
<keyword evidence="5" id="KW-1185">Reference proteome</keyword>
<dbReference type="InterPro" id="IPR011059">
    <property type="entry name" value="Metal-dep_hydrolase_composite"/>
</dbReference>
<dbReference type="Pfam" id="PF01979">
    <property type="entry name" value="Amidohydro_1"/>
    <property type="match status" value="1"/>
</dbReference>
<sequence>MNRAARMTRELLHSATIMTVDPADRIVEGGWLAIEDGRIAALGSASNQPAIGGFDRVTDLSGHLLMPGLVNAHTHSVMVLFRGHAEGHSLLTMDGWYNTIREPELAMVAEDVAPAVALSCAEMALSGTTTFCDQYFFAEEIAGAAGKAGLRAVVAYGIVQLGDEVRGAEELARATAFVEGQRSADGRIVPWFGPHAPYVDNTEALLAEEVVVANRLGCGVHLHMACGPEDNEETLARYGTTASVALEKAGFFNGRIHAAHCLDLSDEDIAVFARAEAASIAHCASAGLRSGREAICPVVPLRKAGVTVALGTDNVAANNAYDMVAEMRVAGLVASHRERQAQPISSRELVRMATIDGAKALGLDHEIGSLEVGKAADLVAIDISGPGYSPVPDVATLLVYSGSGRDTRHVWVAGERIVDDRKLTRRAFADIRTDYATAYEIFWRRVAARREAA</sequence>
<dbReference type="Gene3D" id="3.20.20.140">
    <property type="entry name" value="Metal-dependent hydrolases"/>
    <property type="match status" value="1"/>
</dbReference>
<evidence type="ECO:0000256" key="1">
    <source>
        <dbReference type="ARBA" id="ARBA00006745"/>
    </source>
</evidence>
<dbReference type="GO" id="GO:0016810">
    <property type="term" value="F:hydrolase activity, acting on carbon-nitrogen (but not peptide) bonds"/>
    <property type="evidence" value="ECO:0007669"/>
    <property type="project" value="InterPro"/>
</dbReference>
<evidence type="ECO:0000313" key="5">
    <source>
        <dbReference type="Proteomes" id="UP000184485"/>
    </source>
</evidence>
<dbReference type="Gene3D" id="2.30.40.10">
    <property type="entry name" value="Urease, subunit C, domain 1"/>
    <property type="match status" value="1"/>
</dbReference>
<dbReference type="Proteomes" id="UP000184485">
    <property type="component" value="Unassembled WGS sequence"/>
</dbReference>
<name>A0A1M4XEX0_9HYPH</name>
<accession>A0A1M4XEX0</accession>
<dbReference type="InterPro" id="IPR006680">
    <property type="entry name" value="Amidohydro-rel"/>
</dbReference>
<comment type="similarity">
    <text evidence="1">Belongs to the metallo-dependent hydrolases superfamily. ATZ/TRZ family.</text>
</comment>
<gene>
    <name evidence="4" type="ORF">SAMN02745157_1233</name>
</gene>
<dbReference type="SUPFAM" id="SSF51338">
    <property type="entry name" value="Composite domain of metallo-dependent hydrolases"/>
    <property type="match status" value="1"/>
</dbReference>
<dbReference type="STRING" id="1122133.SAMN02745157_1233"/>
<dbReference type="PANTHER" id="PTHR43794:SF11">
    <property type="entry name" value="AMIDOHYDROLASE-RELATED DOMAIN-CONTAINING PROTEIN"/>
    <property type="match status" value="1"/>
</dbReference>
<evidence type="ECO:0000313" key="4">
    <source>
        <dbReference type="EMBL" id="SHE91998.1"/>
    </source>
</evidence>
<dbReference type="SUPFAM" id="SSF51556">
    <property type="entry name" value="Metallo-dependent hydrolases"/>
    <property type="match status" value="1"/>
</dbReference>
<feature type="domain" description="Amidohydrolase-related" evidence="3">
    <location>
        <begin position="65"/>
        <end position="416"/>
    </location>
</feature>
<dbReference type="InterPro" id="IPR032466">
    <property type="entry name" value="Metal_Hydrolase"/>
</dbReference>
<evidence type="ECO:0000256" key="2">
    <source>
        <dbReference type="ARBA" id="ARBA00022801"/>
    </source>
</evidence>
<dbReference type="PANTHER" id="PTHR43794">
    <property type="entry name" value="AMINOHYDROLASE SSNA-RELATED"/>
    <property type="match status" value="1"/>
</dbReference>
<protein>
    <submittedName>
        <fullName evidence="4">5-methylthioadenosine/S-adenosylhomocysteine deaminase</fullName>
    </submittedName>
</protein>
<organism evidence="4 5">
    <name type="scientific">Kaistia soli DSM 19436</name>
    <dbReference type="NCBI Taxonomy" id="1122133"/>
    <lineage>
        <taxon>Bacteria</taxon>
        <taxon>Pseudomonadati</taxon>
        <taxon>Pseudomonadota</taxon>
        <taxon>Alphaproteobacteria</taxon>
        <taxon>Hyphomicrobiales</taxon>
        <taxon>Kaistiaceae</taxon>
        <taxon>Kaistia</taxon>
    </lineage>
</organism>
<dbReference type="CDD" id="cd01298">
    <property type="entry name" value="ATZ_TRZ_like"/>
    <property type="match status" value="1"/>
</dbReference>
<dbReference type="InterPro" id="IPR050287">
    <property type="entry name" value="MTA/SAH_deaminase"/>
</dbReference>
<keyword evidence="2" id="KW-0378">Hydrolase</keyword>
<dbReference type="EMBL" id="FQUP01000001">
    <property type="protein sequence ID" value="SHE91998.1"/>
    <property type="molecule type" value="Genomic_DNA"/>
</dbReference>
<dbReference type="AlphaFoldDB" id="A0A1M4XEX0"/>
<proteinExistence type="inferred from homology"/>